<dbReference type="Gene3D" id="3.40.50.2300">
    <property type="match status" value="1"/>
</dbReference>
<dbReference type="PANTHER" id="PTHR43547:SF2">
    <property type="entry name" value="HYBRID SIGNAL TRANSDUCTION HISTIDINE KINASE C"/>
    <property type="match status" value="1"/>
</dbReference>
<sequence length="1456" mass="162704">MVRKSTMLSVILLPVLLLAVPALPVSSAPLNCIFEHYSSEDGLSHNSIADIHQDRTGYIWLCTWYGLSRFDGNTFVNYSILPGDYTKLSHNRLLSIDEDSLGYLWITTYDYRLFRFDPVSEKFSAVPDDIPGAGLKNLHVNMFHCDAAGNVWVSFHDAGLCRISPDLSAAVFFQVGANEIGKDVKSIYEDSEGVIYAVSENGIFAIENDIPVLISRTGGIAGFTEFGGNLYFLSDENLLVLEKKTGKQHKVDLAPYDAGRATSLSLTGGQDKSLFVGFSDNAVAEVDTADFSLEVHRTRMGRVRYLFPDSGGLLWIATDRTGIWSWNPSREKFRHYEHSRNVRSYYADTLAMVREHDGQLWIKMNNYGFGYYDRDNDSIVPLNNVKEQKDSRFMNGVACFEVDRTGVVWLSTADRGLERVTVITPRLDVIVPPSRSADPLSASEIRAIMRDRDGNVWVANKSSELFIYSSDMSVCRRFPGSEMFGNIYSIFQDSSSNVWLGTKGDGLLRLSPDSSGGFGVSRFRHDAADPASLSSNSIYSVAQDREGRIWVGTYGDGLCMLPSPDATGFCTAYEDFPDYPLESGDRVRYVHCMDDGRMLVATVGGLIWFWPQDNPELIEFHTVRKVPGDSRSLGNNDIIYIFDDNSGGTWLCTFGGGADRIRFDGDDVSFDVTGVNEGLSSNIVLSGVCAENGDIWLASETGISRISQADGRITNFSQYDGVVPATFSEAACAVTEDGSLLFGTYNNVYMVDPEDFVYKKEPADLTISGVSIDGKRVPVAGEIEIPHDYSFFRIDFSALNYRVQERLSYSYKLEGYDKKWISGQSSSAVYSRIPQGRYVFKVSASPSHGEGDDAEVVSVNVRIRPSVWTCTAAKVIYAVVFLLVSWLLARMLLTSMRLRNDMKLEQNLNELKARFFTNISHELRTPLTLILGGIDDVRKNIPPGDKSEYGVNLVWKNARRMMTLVDQLLDIRRVVNGKMRLRVTEFDIVKICRSVYDDFKDMAAERNMEMLLTHSVDSLMVWGDAGRLEALVYNLMSNAFKYTSDGGRIELALYYRDGENEFTIMVKDNGIGVPKDKHAAIFEQFVQASGSTFRGMASSGIGLSFCKEIVEMHGGKIWVESVEGKGSEFFVTLPADRDHFTEETAEIIEEDKGAGDAEESYGLSKYRLRPTYPAGSLKVLVVEDNAELKVYIYNCLINRYEVRDAANGKEALQIIADGWVPDMIVTDLMMPEMDGIELINRIRGDFNTSHIPIIMITARHENDTHLKAMKYGADGYIAKPFTMELLTARMENLLERRRALVSRMSAMSAAQEEDSHSREGAGTRKVEFSPDEIVITDRDGELIKKVMKWLEDNVSDSEVTVDNLAGYVGMGRTSMYNKLKGLTGKSPVELIQEFRLEKATYYLRSGQYSVSETSYKVGFSDPGYFSRTFKKKYGISPADYIKAHRHSSASAGDNPS</sequence>
<comment type="caution">
    <text evidence="16">The sequence shown here is derived from an EMBL/GenBank/DDBJ whole genome shotgun (WGS) entry which is preliminary data.</text>
</comment>
<dbReference type="GO" id="GO:0003700">
    <property type="term" value="F:DNA-binding transcription factor activity"/>
    <property type="evidence" value="ECO:0007669"/>
    <property type="project" value="InterPro"/>
</dbReference>
<dbReference type="SUPFAM" id="SSF46689">
    <property type="entry name" value="Homeodomain-like"/>
    <property type="match status" value="1"/>
</dbReference>
<dbReference type="InterPro" id="IPR003594">
    <property type="entry name" value="HATPase_dom"/>
</dbReference>
<feature type="domain" description="Histidine kinase" evidence="14">
    <location>
        <begin position="918"/>
        <end position="1137"/>
    </location>
</feature>
<dbReference type="SUPFAM" id="SSF55874">
    <property type="entry name" value="ATPase domain of HSP90 chaperone/DNA topoisomerase II/histidine kinase"/>
    <property type="match status" value="1"/>
</dbReference>
<dbReference type="InterPro" id="IPR036097">
    <property type="entry name" value="HisK_dim/P_sf"/>
</dbReference>
<evidence type="ECO:0000256" key="3">
    <source>
        <dbReference type="ARBA" id="ARBA00022553"/>
    </source>
</evidence>
<dbReference type="InterPro" id="IPR011110">
    <property type="entry name" value="Reg_prop"/>
</dbReference>
<name>A0A940DLY8_9BACT</name>
<dbReference type="GO" id="GO:0000155">
    <property type="term" value="F:phosphorelay sensor kinase activity"/>
    <property type="evidence" value="ECO:0007669"/>
    <property type="project" value="InterPro"/>
</dbReference>
<proteinExistence type="predicted"/>
<keyword evidence="9" id="KW-0805">Transcription regulation</keyword>
<protein>
    <recommendedName>
        <fullName evidence="2">histidine kinase</fullName>
        <ecNumber evidence="2">2.7.13.3</ecNumber>
    </recommendedName>
</protein>
<dbReference type="InterPro" id="IPR011123">
    <property type="entry name" value="Y_Y_Y"/>
</dbReference>
<keyword evidence="5" id="KW-0547">Nucleotide-binding</keyword>
<evidence type="ECO:0000256" key="5">
    <source>
        <dbReference type="ARBA" id="ARBA00022741"/>
    </source>
</evidence>
<dbReference type="InterPro" id="IPR015943">
    <property type="entry name" value="WD40/YVTN_repeat-like_dom_sf"/>
</dbReference>
<dbReference type="SMART" id="SM00342">
    <property type="entry name" value="HTH_ARAC"/>
    <property type="match status" value="1"/>
</dbReference>
<dbReference type="SMART" id="SM00387">
    <property type="entry name" value="HATPase_c"/>
    <property type="match status" value="1"/>
</dbReference>
<dbReference type="Pfam" id="PF07494">
    <property type="entry name" value="Reg_prop"/>
    <property type="match status" value="2"/>
</dbReference>
<comment type="catalytic activity">
    <reaction evidence="1">
        <text>ATP + protein L-histidine = ADP + protein N-phospho-L-histidine.</text>
        <dbReference type="EC" id="2.7.13.3"/>
    </reaction>
</comment>
<dbReference type="InterPro" id="IPR003661">
    <property type="entry name" value="HisK_dim/P_dom"/>
</dbReference>
<evidence type="ECO:0000256" key="8">
    <source>
        <dbReference type="ARBA" id="ARBA00023012"/>
    </source>
</evidence>
<dbReference type="InterPro" id="IPR005467">
    <property type="entry name" value="His_kinase_dom"/>
</dbReference>
<feature type="domain" description="HTH araC/xylS-type" evidence="13">
    <location>
        <begin position="1344"/>
        <end position="1443"/>
    </location>
</feature>
<dbReference type="PRINTS" id="PR00344">
    <property type="entry name" value="BCTRLSENSOR"/>
</dbReference>
<dbReference type="CDD" id="cd00082">
    <property type="entry name" value="HisKA"/>
    <property type="match status" value="1"/>
</dbReference>
<dbReference type="Gene3D" id="2.60.40.10">
    <property type="entry name" value="Immunoglobulins"/>
    <property type="match status" value="1"/>
</dbReference>
<dbReference type="Pfam" id="PF12833">
    <property type="entry name" value="HTH_18"/>
    <property type="match status" value="1"/>
</dbReference>
<dbReference type="InterPro" id="IPR018060">
    <property type="entry name" value="HTH_AraC"/>
</dbReference>
<dbReference type="SUPFAM" id="SSF47384">
    <property type="entry name" value="Homodimeric domain of signal transducing histidine kinase"/>
    <property type="match status" value="1"/>
</dbReference>
<keyword evidence="10" id="KW-0238">DNA-binding</keyword>
<dbReference type="EC" id="2.7.13.3" evidence="2"/>
<accession>A0A940DLY8</accession>
<dbReference type="Gene3D" id="1.10.10.60">
    <property type="entry name" value="Homeodomain-like"/>
    <property type="match status" value="1"/>
</dbReference>
<keyword evidence="4" id="KW-0808">Transferase</keyword>
<dbReference type="Pfam" id="PF07495">
    <property type="entry name" value="Y_Y_Y"/>
    <property type="match status" value="1"/>
</dbReference>
<dbReference type="EMBL" id="JADIMJ010000012">
    <property type="protein sequence ID" value="MBO8453209.1"/>
    <property type="molecule type" value="Genomic_DNA"/>
</dbReference>
<evidence type="ECO:0000259" key="15">
    <source>
        <dbReference type="PROSITE" id="PS50110"/>
    </source>
</evidence>
<keyword evidence="11" id="KW-0804">Transcription</keyword>
<dbReference type="PROSITE" id="PS50109">
    <property type="entry name" value="HIS_KIN"/>
    <property type="match status" value="1"/>
</dbReference>
<feature type="domain" description="Response regulatory" evidence="15">
    <location>
        <begin position="1178"/>
        <end position="1294"/>
    </location>
</feature>
<dbReference type="SMART" id="SM00388">
    <property type="entry name" value="HisKA"/>
    <property type="match status" value="1"/>
</dbReference>
<dbReference type="GO" id="GO:0005524">
    <property type="term" value="F:ATP binding"/>
    <property type="evidence" value="ECO:0007669"/>
    <property type="project" value="UniProtKB-KW"/>
</dbReference>
<gene>
    <name evidence="16" type="ORF">IAC07_00620</name>
</gene>
<evidence type="ECO:0000259" key="14">
    <source>
        <dbReference type="PROSITE" id="PS50109"/>
    </source>
</evidence>
<keyword evidence="7" id="KW-0067">ATP-binding</keyword>
<dbReference type="FunFam" id="3.30.565.10:FF:000037">
    <property type="entry name" value="Hybrid sensor histidine kinase/response regulator"/>
    <property type="match status" value="1"/>
</dbReference>
<evidence type="ECO:0000256" key="7">
    <source>
        <dbReference type="ARBA" id="ARBA00022840"/>
    </source>
</evidence>
<evidence type="ECO:0000256" key="10">
    <source>
        <dbReference type="ARBA" id="ARBA00023125"/>
    </source>
</evidence>
<dbReference type="InterPro" id="IPR004358">
    <property type="entry name" value="Sig_transdc_His_kin-like_C"/>
</dbReference>
<dbReference type="SUPFAM" id="SSF63829">
    <property type="entry name" value="Calcium-dependent phosphotriesterase"/>
    <property type="match status" value="3"/>
</dbReference>
<dbReference type="InterPro" id="IPR018062">
    <property type="entry name" value="HTH_AraC-typ_CS"/>
</dbReference>
<dbReference type="Pfam" id="PF00072">
    <property type="entry name" value="Response_reg"/>
    <property type="match status" value="1"/>
</dbReference>
<evidence type="ECO:0000256" key="6">
    <source>
        <dbReference type="ARBA" id="ARBA00022777"/>
    </source>
</evidence>
<dbReference type="Pfam" id="PF02518">
    <property type="entry name" value="HATPase_c"/>
    <property type="match status" value="1"/>
</dbReference>
<dbReference type="InterPro" id="IPR013783">
    <property type="entry name" value="Ig-like_fold"/>
</dbReference>
<evidence type="ECO:0000256" key="4">
    <source>
        <dbReference type="ARBA" id="ARBA00022679"/>
    </source>
</evidence>
<dbReference type="InterPro" id="IPR009057">
    <property type="entry name" value="Homeodomain-like_sf"/>
</dbReference>
<dbReference type="Proteomes" id="UP000771749">
    <property type="component" value="Unassembled WGS sequence"/>
</dbReference>
<evidence type="ECO:0000256" key="1">
    <source>
        <dbReference type="ARBA" id="ARBA00000085"/>
    </source>
</evidence>
<dbReference type="InterPro" id="IPR036890">
    <property type="entry name" value="HATPase_C_sf"/>
</dbReference>
<reference evidence="16" key="1">
    <citation type="submission" date="2020-10" db="EMBL/GenBank/DDBJ databases">
        <authorList>
            <person name="Gilroy R."/>
        </authorList>
    </citation>
    <scope>NUCLEOTIDE SEQUENCE</scope>
    <source>
        <strain evidence="16">F1-3629</strain>
    </source>
</reference>
<dbReference type="GO" id="GO:0043565">
    <property type="term" value="F:sequence-specific DNA binding"/>
    <property type="evidence" value="ECO:0007669"/>
    <property type="project" value="InterPro"/>
</dbReference>
<evidence type="ECO:0000256" key="11">
    <source>
        <dbReference type="ARBA" id="ARBA00023163"/>
    </source>
</evidence>
<evidence type="ECO:0000256" key="12">
    <source>
        <dbReference type="PROSITE-ProRule" id="PRU00169"/>
    </source>
</evidence>
<evidence type="ECO:0000313" key="16">
    <source>
        <dbReference type="EMBL" id="MBO8453209.1"/>
    </source>
</evidence>
<evidence type="ECO:0000313" key="17">
    <source>
        <dbReference type="Proteomes" id="UP000771749"/>
    </source>
</evidence>
<dbReference type="Gene3D" id="3.30.565.10">
    <property type="entry name" value="Histidine kinase-like ATPase, C-terminal domain"/>
    <property type="match status" value="1"/>
</dbReference>
<evidence type="ECO:0000259" key="13">
    <source>
        <dbReference type="PROSITE" id="PS01124"/>
    </source>
</evidence>
<dbReference type="PROSITE" id="PS50110">
    <property type="entry name" value="RESPONSE_REGULATORY"/>
    <property type="match status" value="1"/>
</dbReference>
<dbReference type="Pfam" id="PF00512">
    <property type="entry name" value="HisKA"/>
    <property type="match status" value="1"/>
</dbReference>
<feature type="modified residue" description="4-aspartylphosphate" evidence="12">
    <location>
        <position position="1227"/>
    </location>
</feature>
<keyword evidence="8" id="KW-0902">Two-component regulatory system</keyword>
<keyword evidence="3 12" id="KW-0597">Phosphoprotein</keyword>
<evidence type="ECO:0000256" key="9">
    <source>
        <dbReference type="ARBA" id="ARBA00023015"/>
    </source>
</evidence>
<organism evidence="16 17">
    <name type="scientific">Candidatus Cryptobacteroides gallistercoris</name>
    <dbReference type="NCBI Taxonomy" id="2840765"/>
    <lineage>
        <taxon>Bacteria</taxon>
        <taxon>Pseudomonadati</taxon>
        <taxon>Bacteroidota</taxon>
        <taxon>Bacteroidia</taxon>
        <taxon>Bacteroidales</taxon>
        <taxon>Candidatus Cryptobacteroides</taxon>
    </lineage>
</organism>
<evidence type="ECO:0000256" key="2">
    <source>
        <dbReference type="ARBA" id="ARBA00012438"/>
    </source>
</evidence>
<dbReference type="PROSITE" id="PS01124">
    <property type="entry name" value="HTH_ARAC_FAMILY_2"/>
    <property type="match status" value="1"/>
</dbReference>
<dbReference type="SMART" id="SM00448">
    <property type="entry name" value="REC"/>
    <property type="match status" value="1"/>
</dbReference>
<keyword evidence="6" id="KW-0418">Kinase</keyword>
<dbReference type="InterPro" id="IPR001789">
    <property type="entry name" value="Sig_transdc_resp-reg_receiver"/>
</dbReference>
<dbReference type="SUPFAM" id="SSF52172">
    <property type="entry name" value="CheY-like"/>
    <property type="match status" value="1"/>
</dbReference>
<dbReference type="InterPro" id="IPR011006">
    <property type="entry name" value="CheY-like_superfamily"/>
</dbReference>
<dbReference type="Gene3D" id="1.10.287.130">
    <property type="match status" value="1"/>
</dbReference>
<reference evidence="16" key="2">
    <citation type="journal article" date="2021" name="PeerJ">
        <title>Extensive microbial diversity within the chicken gut microbiome revealed by metagenomics and culture.</title>
        <authorList>
            <person name="Gilroy R."/>
            <person name="Ravi A."/>
            <person name="Getino M."/>
            <person name="Pursley I."/>
            <person name="Horton D.L."/>
            <person name="Alikhan N.F."/>
            <person name="Baker D."/>
            <person name="Gharbi K."/>
            <person name="Hall N."/>
            <person name="Watson M."/>
            <person name="Adriaenssens E.M."/>
            <person name="Foster-Nyarko E."/>
            <person name="Jarju S."/>
            <person name="Secka A."/>
            <person name="Antonio M."/>
            <person name="Oren A."/>
            <person name="Chaudhuri R.R."/>
            <person name="La Ragione R."/>
            <person name="Hildebrand F."/>
            <person name="Pallen M.J."/>
        </authorList>
    </citation>
    <scope>NUCLEOTIDE SEQUENCE</scope>
    <source>
        <strain evidence="16">F1-3629</strain>
    </source>
</reference>
<dbReference type="PANTHER" id="PTHR43547">
    <property type="entry name" value="TWO-COMPONENT HISTIDINE KINASE"/>
    <property type="match status" value="1"/>
</dbReference>
<dbReference type="PROSITE" id="PS00041">
    <property type="entry name" value="HTH_ARAC_FAMILY_1"/>
    <property type="match status" value="1"/>
</dbReference>
<dbReference type="Gene3D" id="2.130.10.10">
    <property type="entry name" value="YVTN repeat-like/Quinoprotein amine dehydrogenase"/>
    <property type="match status" value="4"/>
</dbReference>